<dbReference type="SUPFAM" id="SSF48452">
    <property type="entry name" value="TPR-like"/>
    <property type="match status" value="1"/>
</dbReference>
<keyword evidence="2" id="KW-0677">Repeat</keyword>
<dbReference type="GeneID" id="118431839"/>
<dbReference type="OMA" id="PHNAVYF"/>
<name>A0A9J7ME48_BRAFL</name>
<feature type="compositionally biased region" description="Low complexity" evidence="5">
    <location>
        <begin position="332"/>
        <end position="344"/>
    </location>
</feature>
<dbReference type="PANTHER" id="PTHR45831:SF2">
    <property type="entry name" value="LD24721P"/>
    <property type="match status" value="1"/>
</dbReference>
<keyword evidence="7" id="KW-1185">Reference proteome</keyword>
<dbReference type="KEGG" id="bfo:118431839"/>
<accession>A0A9J7ME48</accession>
<dbReference type="GO" id="GO:0060090">
    <property type="term" value="F:molecular adaptor activity"/>
    <property type="evidence" value="ECO:0000318"/>
    <property type="project" value="GO_Central"/>
</dbReference>
<evidence type="ECO:0000313" key="8">
    <source>
        <dbReference type="RefSeq" id="XP_035699123.1"/>
    </source>
</evidence>
<dbReference type="InterPro" id="IPR047150">
    <property type="entry name" value="SGT"/>
</dbReference>
<evidence type="ECO:0000256" key="4">
    <source>
        <dbReference type="PROSITE-ProRule" id="PRU00339"/>
    </source>
</evidence>
<dbReference type="GO" id="GO:0072380">
    <property type="term" value="C:TRC complex"/>
    <property type="evidence" value="ECO:0000318"/>
    <property type="project" value="GO_Central"/>
</dbReference>
<dbReference type="Pfam" id="PF16546">
    <property type="entry name" value="SGTA_dimer"/>
    <property type="match status" value="1"/>
</dbReference>
<gene>
    <name evidence="8" type="primary">LOC118431839</name>
</gene>
<dbReference type="PROSITE" id="PS50293">
    <property type="entry name" value="TPR_REGION"/>
    <property type="match status" value="1"/>
</dbReference>
<dbReference type="InterPro" id="IPR019734">
    <property type="entry name" value="TPR_rpt"/>
</dbReference>
<evidence type="ECO:0000256" key="3">
    <source>
        <dbReference type="ARBA" id="ARBA00022803"/>
    </source>
</evidence>
<comment type="similarity">
    <text evidence="1">Belongs to the SGT family.</text>
</comment>
<dbReference type="GO" id="GO:0016020">
    <property type="term" value="C:membrane"/>
    <property type="evidence" value="ECO:0000318"/>
    <property type="project" value="GO_Central"/>
</dbReference>
<dbReference type="InterPro" id="IPR032374">
    <property type="entry name" value="SGTA_dimer"/>
</dbReference>
<dbReference type="PANTHER" id="PTHR45831">
    <property type="entry name" value="LD24721P"/>
    <property type="match status" value="1"/>
</dbReference>
<feature type="region of interest" description="Disordered" evidence="5">
    <location>
        <begin position="74"/>
        <end position="109"/>
    </location>
</feature>
<dbReference type="AlphaFoldDB" id="A0A9J7ME48"/>
<reference evidence="8" key="2">
    <citation type="submission" date="2025-08" db="UniProtKB">
        <authorList>
            <consortium name="RefSeq"/>
        </authorList>
    </citation>
    <scope>IDENTIFICATION</scope>
    <source>
        <strain evidence="8">S238N-H82</strain>
        <tissue evidence="8">Testes</tissue>
    </source>
</reference>
<evidence type="ECO:0000256" key="1">
    <source>
        <dbReference type="ARBA" id="ARBA00008175"/>
    </source>
</evidence>
<evidence type="ECO:0000256" key="2">
    <source>
        <dbReference type="ARBA" id="ARBA00022737"/>
    </source>
</evidence>
<dbReference type="OrthoDB" id="2335338at2759"/>
<proteinExistence type="inferred from homology"/>
<feature type="repeat" description="TPR" evidence="4">
    <location>
        <begin position="115"/>
        <end position="148"/>
    </location>
</feature>
<reference evidence="7" key="1">
    <citation type="journal article" date="2020" name="Nat. Ecol. Evol.">
        <title>Deeply conserved synteny resolves early events in vertebrate evolution.</title>
        <authorList>
            <person name="Simakov O."/>
            <person name="Marletaz F."/>
            <person name="Yue J.X."/>
            <person name="O'Connell B."/>
            <person name="Jenkins J."/>
            <person name="Brandt A."/>
            <person name="Calef R."/>
            <person name="Tung C.H."/>
            <person name="Huang T.K."/>
            <person name="Schmutz J."/>
            <person name="Satoh N."/>
            <person name="Yu J.K."/>
            <person name="Putnam N.H."/>
            <person name="Green R.E."/>
            <person name="Rokhsar D.S."/>
        </authorList>
    </citation>
    <scope>NUCLEOTIDE SEQUENCE [LARGE SCALE GENOMIC DNA]</scope>
    <source>
        <strain evidence="7">S238N-H82</strain>
    </source>
</reference>
<dbReference type="InterPro" id="IPR011990">
    <property type="entry name" value="TPR-like_helical_dom_sf"/>
</dbReference>
<feature type="repeat" description="TPR" evidence="4">
    <location>
        <begin position="149"/>
        <end position="182"/>
    </location>
</feature>
<feature type="compositionally biased region" description="Low complexity" evidence="5">
    <location>
        <begin position="310"/>
        <end position="320"/>
    </location>
</feature>
<dbReference type="Gene3D" id="1.20.5.420">
    <property type="entry name" value="Immunoglobulin FC, subunit C"/>
    <property type="match status" value="1"/>
</dbReference>
<dbReference type="PROSITE" id="PS50005">
    <property type="entry name" value="TPR"/>
    <property type="match status" value="3"/>
</dbReference>
<evidence type="ECO:0000259" key="6">
    <source>
        <dbReference type="Pfam" id="PF16546"/>
    </source>
</evidence>
<sequence length="375" mass="39881">MADVNLGKMVFAIIDFLNDQLHSGQLSGDAAESLEVAIQCLETAYGIEYKDAACAARLHTKPPLYEMFLTHLKGQGQTDGVSPTRERPLQMKEETAAANASPAPGVLSEEDKAKAEQLKNEGNAHMKAERYQPAVDSYTSAITVNGNNAVYYCNRAAAYSKLLEHQKSLEDCQRAVEIDPTYSKAYGRLGMAYSNLSQHEKAKESYQRALELDPDNVTYQTNLRLAEQKLREMNLGGPGMGGPGPGLGGMGGLPGGLGGLGGMGAGGLGGMDLGGLLNNPMLMNMATQMMQNPQMQQMLGNLLGSGGAPGQAPSSGEAPAGPGGLNMSEFLQAGQQMAQQIQQQNPELVEQLRTQMPRNPPDGDPDNPDGKPDEK</sequence>
<protein>
    <submittedName>
        <fullName evidence="8">Small glutamine-rich tetratricopeptide repeat-containing protein alpha-like</fullName>
    </submittedName>
</protein>
<dbReference type="Pfam" id="PF00515">
    <property type="entry name" value="TPR_1"/>
    <property type="match status" value="2"/>
</dbReference>
<dbReference type="Proteomes" id="UP000001554">
    <property type="component" value="Chromosome 15"/>
</dbReference>
<dbReference type="RefSeq" id="XP_035699123.1">
    <property type="nucleotide sequence ID" value="XM_035843230.1"/>
</dbReference>
<organism evidence="7 8">
    <name type="scientific">Branchiostoma floridae</name>
    <name type="common">Florida lancelet</name>
    <name type="synonym">Amphioxus</name>
    <dbReference type="NCBI Taxonomy" id="7739"/>
    <lineage>
        <taxon>Eukaryota</taxon>
        <taxon>Metazoa</taxon>
        <taxon>Chordata</taxon>
        <taxon>Cephalochordata</taxon>
        <taxon>Leptocardii</taxon>
        <taxon>Amphioxiformes</taxon>
        <taxon>Branchiostomatidae</taxon>
        <taxon>Branchiostoma</taxon>
    </lineage>
</organism>
<feature type="region of interest" description="Disordered" evidence="5">
    <location>
        <begin position="299"/>
        <end position="375"/>
    </location>
</feature>
<dbReference type="GO" id="GO:0006620">
    <property type="term" value="P:post-translational protein targeting to endoplasmic reticulum membrane"/>
    <property type="evidence" value="ECO:0000318"/>
    <property type="project" value="GO_Central"/>
</dbReference>
<feature type="repeat" description="TPR" evidence="4">
    <location>
        <begin position="183"/>
        <end position="216"/>
    </location>
</feature>
<dbReference type="Gene3D" id="1.25.40.10">
    <property type="entry name" value="Tetratricopeptide repeat domain"/>
    <property type="match status" value="1"/>
</dbReference>
<keyword evidence="3 4" id="KW-0802">TPR repeat</keyword>
<evidence type="ECO:0000256" key="5">
    <source>
        <dbReference type="SAM" id="MobiDB-lite"/>
    </source>
</evidence>
<feature type="compositionally biased region" description="Basic and acidic residues" evidence="5">
    <location>
        <begin position="84"/>
        <end position="95"/>
    </location>
</feature>
<feature type="domain" description="SGTA homodimerisation" evidence="6">
    <location>
        <begin position="9"/>
        <end position="56"/>
    </location>
</feature>
<evidence type="ECO:0000313" key="7">
    <source>
        <dbReference type="Proteomes" id="UP000001554"/>
    </source>
</evidence>
<dbReference type="SMART" id="SM00028">
    <property type="entry name" value="TPR"/>
    <property type="match status" value="3"/>
</dbReference>